<protein>
    <submittedName>
        <fullName evidence="1">Uncharacterized protein</fullName>
    </submittedName>
</protein>
<name>A0AC59Z3Y7_RANTA</name>
<evidence type="ECO:0000313" key="1">
    <source>
        <dbReference type="EMBL" id="CAN0210818.1"/>
    </source>
</evidence>
<organism evidence="1 2">
    <name type="scientific">Rangifer tarandus platyrhynchus</name>
    <name type="common">Svalbard reindeer</name>
    <dbReference type="NCBI Taxonomy" id="3082113"/>
    <lineage>
        <taxon>Eukaryota</taxon>
        <taxon>Metazoa</taxon>
        <taxon>Chordata</taxon>
        <taxon>Craniata</taxon>
        <taxon>Vertebrata</taxon>
        <taxon>Euteleostomi</taxon>
        <taxon>Mammalia</taxon>
        <taxon>Eutheria</taxon>
        <taxon>Laurasiatheria</taxon>
        <taxon>Artiodactyla</taxon>
        <taxon>Ruminantia</taxon>
        <taxon>Pecora</taxon>
        <taxon>Cervidae</taxon>
        <taxon>Odocoileinae</taxon>
        <taxon>Rangifer</taxon>
    </lineage>
</organism>
<reference evidence="1" key="2">
    <citation type="submission" date="2025-03" db="EMBL/GenBank/DDBJ databases">
        <authorList>
            <consortium name="ELIXIR-Norway"/>
            <consortium name="Elixir Norway"/>
        </authorList>
    </citation>
    <scope>NUCLEOTIDE SEQUENCE</scope>
</reference>
<reference evidence="1" key="1">
    <citation type="submission" date="2023-05" db="EMBL/GenBank/DDBJ databases">
        <authorList>
            <consortium name="ELIXIR-Norway"/>
        </authorList>
    </citation>
    <scope>NUCLEOTIDE SEQUENCE</scope>
</reference>
<evidence type="ECO:0000313" key="2">
    <source>
        <dbReference type="Proteomes" id="UP001162501"/>
    </source>
</evidence>
<sequence>MFFALKTRLQSDALVTTEVCLPLQHPTYRAEVEVTGSHWASRVQCSRARLPTRRHKTRVPSPGQEDPLEEGMQPTPVFSPGQSQGQRSLVGHSPWGLPYECIESDMTARLAHPFQGLRGAPGFLCLLFDAAETQPVCHAQLSLWKGSSIFFLPLSSYPPPFPPEEM</sequence>
<dbReference type="Proteomes" id="UP001162501">
    <property type="component" value="Chromosome 23"/>
</dbReference>
<dbReference type="EMBL" id="OX596107">
    <property type="protein sequence ID" value="CAN0210818.1"/>
    <property type="molecule type" value="Genomic_DNA"/>
</dbReference>
<gene>
    <name evidence="1" type="ORF">MRATA1EN22A_LOCUS13719</name>
</gene>
<accession>A0AC59Z3Y7</accession>
<proteinExistence type="predicted"/>